<feature type="transmembrane region" description="Helical" evidence="1">
    <location>
        <begin position="178"/>
        <end position="197"/>
    </location>
</feature>
<feature type="transmembrane region" description="Helical" evidence="1">
    <location>
        <begin position="68"/>
        <end position="94"/>
    </location>
</feature>
<dbReference type="AlphaFoldDB" id="A0A8K0D4P2"/>
<gene>
    <name evidence="3" type="ORF">ILUMI_10025</name>
</gene>
<dbReference type="InterPro" id="IPR002656">
    <property type="entry name" value="Acyl_transf_3_dom"/>
</dbReference>
<feature type="transmembrane region" description="Helical" evidence="1">
    <location>
        <begin position="324"/>
        <end position="344"/>
    </location>
</feature>
<comment type="caution">
    <text evidence="3">The sequence shown here is derived from an EMBL/GenBank/DDBJ whole genome shotgun (WGS) entry which is preliminary data.</text>
</comment>
<feature type="domain" description="Acyltransferase 3" evidence="2">
    <location>
        <begin position="29"/>
        <end position="380"/>
    </location>
</feature>
<evidence type="ECO:0000313" key="3">
    <source>
        <dbReference type="EMBL" id="KAF2896152.1"/>
    </source>
</evidence>
<keyword evidence="1" id="KW-0472">Membrane</keyword>
<dbReference type="EMBL" id="VTPC01005347">
    <property type="protein sequence ID" value="KAF2896152.1"/>
    <property type="molecule type" value="Genomic_DNA"/>
</dbReference>
<feature type="transmembrane region" description="Helical" evidence="1">
    <location>
        <begin position="245"/>
        <end position="265"/>
    </location>
</feature>
<dbReference type="OrthoDB" id="118951at2759"/>
<keyword evidence="1" id="KW-1133">Transmembrane helix</keyword>
<feature type="transmembrane region" description="Helical" evidence="1">
    <location>
        <begin position="204"/>
        <end position="225"/>
    </location>
</feature>
<keyword evidence="1" id="KW-0812">Transmembrane</keyword>
<proteinExistence type="predicted"/>
<feature type="transmembrane region" description="Helical" evidence="1">
    <location>
        <begin position="285"/>
        <end position="304"/>
    </location>
</feature>
<dbReference type="Pfam" id="PF01757">
    <property type="entry name" value="Acyl_transf_3"/>
    <property type="match status" value="1"/>
</dbReference>
<dbReference type="PANTHER" id="PTHR11161:SF0">
    <property type="entry name" value="O-ACYLTRANSFERASE LIKE PROTEIN"/>
    <property type="match status" value="1"/>
</dbReference>
<evidence type="ECO:0000313" key="4">
    <source>
        <dbReference type="Proteomes" id="UP000801492"/>
    </source>
</evidence>
<accession>A0A8K0D4P2</accession>
<evidence type="ECO:0000256" key="1">
    <source>
        <dbReference type="SAM" id="Phobius"/>
    </source>
</evidence>
<protein>
    <recommendedName>
        <fullName evidence="2">Acyltransferase 3 domain-containing protein</fullName>
    </recommendedName>
</protein>
<reference evidence="3" key="1">
    <citation type="submission" date="2019-08" db="EMBL/GenBank/DDBJ databases">
        <title>The genome of the North American firefly Photinus pyralis.</title>
        <authorList>
            <consortium name="Photinus pyralis genome working group"/>
            <person name="Fallon T.R."/>
            <person name="Sander Lower S.E."/>
            <person name="Weng J.-K."/>
        </authorList>
    </citation>
    <scope>NUCLEOTIDE SEQUENCE</scope>
    <source>
        <strain evidence="3">TRF0915ILg1</strain>
        <tissue evidence="3">Whole body</tissue>
    </source>
</reference>
<evidence type="ECO:0000259" key="2">
    <source>
        <dbReference type="Pfam" id="PF01757"/>
    </source>
</evidence>
<dbReference type="Proteomes" id="UP000801492">
    <property type="component" value="Unassembled WGS sequence"/>
</dbReference>
<dbReference type="InterPro" id="IPR052728">
    <property type="entry name" value="O2_lipid_transport_reg"/>
</dbReference>
<name>A0A8K0D4P2_IGNLU</name>
<sequence>MDKNLLTSFSLMENGKTFFRNDSLNQLSCLNGIRSICLLWIILGHQIYRDILSFPLLNRSDIYEMNRARGLTALFGPFCVDSFLLMGGLVLSYNYMNSVSKGRKFNILRHYVHRCVRLMPVLITVLLFYLTLIKHVRSGPFAFLDENVSQNCKKYWWSTLLCIQNYFNPTELCVGTSWYLSVDMQLFAFSPLILIGLKKAPRITTTVLTILSICSILSTFLTQWFKQIHSSTYAAYMTSVDNLTYIYYPTHSRAFSWIMGLMLGYCIHKTKRKETGMDRSLIKQIVILLLWVLSLLLMVTSAIVEDDTYLHEFGRFGSSLQMSLTAPAWLLSLSWIIFACVNGYGRLVNWFLSLPVFRFISKLSYSMFLTHDCIICLMITAASTALNLEVITVVRKVFR</sequence>
<keyword evidence="4" id="KW-1185">Reference proteome</keyword>
<organism evidence="3 4">
    <name type="scientific">Ignelater luminosus</name>
    <name type="common">Cucubano</name>
    <name type="synonym">Pyrophorus luminosus</name>
    <dbReference type="NCBI Taxonomy" id="2038154"/>
    <lineage>
        <taxon>Eukaryota</taxon>
        <taxon>Metazoa</taxon>
        <taxon>Ecdysozoa</taxon>
        <taxon>Arthropoda</taxon>
        <taxon>Hexapoda</taxon>
        <taxon>Insecta</taxon>
        <taxon>Pterygota</taxon>
        <taxon>Neoptera</taxon>
        <taxon>Endopterygota</taxon>
        <taxon>Coleoptera</taxon>
        <taxon>Polyphaga</taxon>
        <taxon>Elateriformia</taxon>
        <taxon>Elateroidea</taxon>
        <taxon>Elateridae</taxon>
        <taxon>Agrypninae</taxon>
        <taxon>Pyrophorini</taxon>
        <taxon>Ignelater</taxon>
    </lineage>
</organism>
<feature type="transmembrane region" description="Helical" evidence="1">
    <location>
        <begin position="115"/>
        <end position="133"/>
    </location>
</feature>
<dbReference type="GO" id="GO:0016747">
    <property type="term" value="F:acyltransferase activity, transferring groups other than amino-acyl groups"/>
    <property type="evidence" value="ECO:0007669"/>
    <property type="project" value="InterPro"/>
</dbReference>
<feature type="transmembrane region" description="Helical" evidence="1">
    <location>
        <begin position="365"/>
        <end position="386"/>
    </location>
</feature>
<dbReference type="PANTHER" id="PTHR11161">
    <property type="entry name" value="O-ACYLTRANSFERASE"/>
    <property type="match status" value="1"/>
</dbReference>